<reference evidence="1" key="1">
    <citation type="submission" date="2020-11" db="EMBL/GenBank/DDBJ databases">
        <authorList>
            <consortium name="DOE Joint Genome Institute"/>
            <person name="Ahrendt S."/>
            <person name="Riley R."/>
            <person name="Andreopoulos W."/>
            <person name="Labutti K."/>
            <person name="Pangilinan J."/>
            <person name="Ruiz-Duenas F.J."/>
            <person name="Barrasa J.M."/>
            <person name="Sanchez-Garcia M."/>
            <person name="Camarero S."/>
            <person name="Miyauchi S."/>
            <person name="Serrano A."/>
            <person name="Linde D."/>
            <person name="Babiker R."/>
            <person name="Drula E."/>
            <person name="Ayuso-Fernandez I."/>
            <person name="Pacheco R."/>
            <person name="Padilla G."/>
            <person name="Ferreira P."/>
            <person name="Barriuso J."/>
            <person name="Kellner H."/>
            <person name="Castanera R."/>
            <person name="Alfaro M."/>
            <person name="Ramirez L."/>
            <person name="Pisabarro A.G."/>
            <person name="Kuo A."/>
            <person name="Tritt A."/>
            <person name="Lipzen A."/>
            <person name="He G."/>
            <person name="Yan M."/>
            <person name="Ng V."/>
            <person name="Cullen D."/>
            <person name="Martin F."/>
            <person name="Rosso M.-N."/>
            <person name="Henrissat B."/>
            <person name="Hibbett D."/>
            <person name="Martinez A.T."/>
            <person name="Grigoriev I.V."/>
        </authorList>
    </citation>
    <scope>NUCLEOTIDE SEQUENCE</scope>
    <source>
        <strain evidence="1">ATCC 90797</strain>
    </source>
</reference>
<name>A0A9P6D8L7_PLEER</name>
<dbReference type="OrthoDB" id="273181at2759"/>
<accession>A0A9P6D8L7</accession>
<sequence>MLSSPMVSSWEAQPPQWELLCDFAKTRVNFPYLPSLKLQCPARRLCQFPHWIAQGYGKITTGTLVNHKQASALQILLSFLKPLSTSPSKSHPTPQFRITPFWKIVVSLSLCPVRTNCQRSRTPPLLTSSFRPSELLKRDADSWESAKTGRKGADKWDFIPLKVPDGISLRNFGIQV</sequence>
<comment type="caution">
    <text evidence="1">The sequence shown here is derived from an EMBL/GenBank/DDBJ whole genome shotgun (WGS) entry which is preliminary data.</text>
</comment>
<dbReference type="EMBL" id="MU154929">
    <property type="protein sequence ID" value="KAF9486788.1"/>
    <property type="molecule type" value="Genomic_DNA"/>
</dbReference>
<organism evidence="1 2">
    <name type="scientific">Pleurotus eryngii</name>
    <name type="common">Boletus of the steppes</name>
    <dbReference type="NCBI Taxonomy" id="5323"/>
    <lineage>
        <taxon>Eukaryota</taxon>
        <taxon>Fungi</taxon>
        <taxon>Dikarya</taxon>
        <taxon>Basidiomycota</taxon>
        <taxon>Agaricomycotina</taxon>
        <taxon>Agaricomycetes</taxon>
        <taxon>Agaricomycetidae</taxon>
        <taxon>Agaricales</taxon>
        <taxon>Pleurotineae</taxon>
        <taxon>Pleurotaceae</taxon>
        <taxon>Pleurotus</taxon>
    </lineage>
</organism>
<dbReference type="AlphaFoldDB" id="A0A9P6D8L7"/>
<feature type="non-terminal residue" evidence="1">
    <location>
        <position position="176"/>
    </location>
</feature>
<evidence type="ECO:0000313" key="2">
    <source>
        <dbReference type="Proteomes" id="UP000807025"/>
    </source>
</evidence>
<evidence type="ECO:0000313" key="1">
    <source>
        <dbReference type="EMBL" id="KAF9486788.1"/>
    </source>
</evidence>
<protein>
    <submittedName>
        <fullName evidence="1">Uncharacterized protein</fullName>
    </submittedName>
</protein>
<dbReference type="Proteomes" id="UP000807025">
    <property type="component" value="Unassembled WGS sequence"/>
</dbReference>
<keyword evidence="2" id="KW-1185">Reference proteome</keyword>
<gene>
    <name evidence="1" type="ORF">BDN71DRAFT_1437331</name>
</gene>
<proteinExistence type="predicted"/>